<dbReference type="Proteomes" id="UP001144978">
    <property type="component" value="Unassembled WGS sequence"/>
</dbReference>
<comment type="caution">
    <text evidence="1">The sequence shown here is derived from an EMBL/GenBank/DDBJ whole genome shotgun (WGS) entry which is preliminary data.</text>
</comment>
<organism evidence="1 2">
    <name type="scientific">Trametes sanguinea</name>
    <dbReference type="NCBI Taxonomy" id="158606"/>
    <lineage>
        <taxon>Eukaryota</taxon>
        <taxon>Fungi</taxon>
        <taxon>Dikarya</taxon>
        <taxon>Basidiomycota</taxon>
        <taxon>Agaricomycotina</taxon>
        <taxon>Agaricomycetes</taxon>
        <taxon>Polyporales</taxon>
        <taxon>Polyporaceae</taxon>
        <taxon>Trametes</taxon>
    </lineage>
</organism>
<dbReference type="EMBL" id="JANSHE010005482">
    <property type="protein sequence ID" value="KAJ2970775.1"/>
    <property type="molecule type" value="Genomic_DNA"/>
</dbReference>
<protein>
    <submittedName>
        <fullName evidence="1">Uncharacterized protein</fullName>
    </submittedName>
</protein>
<name>A0ACC1MUT9_9APHY</name>
<gene>
    <name evidence="1" type="ORF">NUW54_g12657</name>
</gene>
<keyword evidence="2" id="KW-1185">Reference proteome</keyword>
<sequence length="67" mass="7104">MYSQPSLHKVGRDAEAGIDDTTENYKQKGSGGSGYGRGLTSNYAQVSVADTSHIPRNNSTEARAQTA</sequence>
<evidence type="ECO:0000313" key="1">
    <source>
        <dbReference type="EMBL" id="KAJ2970775.1"/>
    </source>
</evidence>
<proteinExistence type="predicted"/>
<evidence type="ECO:0000313" key="2">
    <source>
        <dbReference type="Proteomes" id="UP001144978"/>
    </source>
</evidence>
<accession>A0ACC1MUT9</accession>
<reference evidence="1" key="1">
    <citation type="submission" date="2022-08" db="EMBL/GenBank/DDBJ databases">
        <title>Genome Sequence of Pycnoporus sanguineus.</title>
        <authorList>
            <person name="Buettner E."/>
        </authorList>
    </citation>
    <scope>NUCLEOTIDE SEQUENCE</scope>
    <source>
        <strain evidence="1">CG-C14</strain>
    </source>
</reference>